<organism evidence="6 7">
    <name type="scientific">Terrimicrobium sacchariphilum</name>
    <dbReference type="NCBI Taxonomy" id="690879"/>
    <lineage>
        <taxon>Bacteria</taxon>
        <taxon>Pseudomonadati</taxon>
        <taxon>Verrucomicrobiota</taxon>
        <taxon>Terrimicrobiia</taxon>
        <taxon>Terrimicrobiales</taxon>
        <taxon>Terrimicrobiaceae</taxon>
        <taxon>Terrimicrobium</taxon>
    </lineage>
</organism>
<accession>A0A146GC37</accession>
<evidence type="ECO:0000259" key="5">
    <source>
        <dbReference type="SMART" id="SM00738"/>
    </source>
</evidence>
<dbReference type="FunCoup" id="A0A146GC37">
    <property type="interactions" value="10"/>
</dbReference>
<dbReference type="InterPro" id="IPR036735">
    <property type="entry name" value="NGN_dom_sf"/>
</dbReference>
<comment type="similarity">
    <text evidence="4">Belongs to the NusG family.</text>
</comment>
<dbReference type="RefSeq" id="WP_075080529.1">
    <property type="nucleotide sequence ID" value="NZ_BDCO01000002.1"/>
</dbReference>
<sequence length="176" mass="20013">MTDTALWYCVRTKPKNERLTSQLLRMEVGLAVFCPFIRFERARRTGRTWVTEAMFPGYIFARMDYSTQSRHVRSIRGVLTIVGFGDSPTVVPEEIVEDLRREVQDGETIVIQPQIEIGEEVNVIAGPFQGLRAVVSRVLPARERVAVLLEVLGMEREVEVSTKAVLPDQPHPMCKE</sequence>
<evidence type="ECO:0000256" key="4">
    <source>
        <dbReference type="RuleBase" id="RU000538"/>
    </source>
</evidence>
<dbReference type="STRING" id="690879.TSACC_23375"/>
<dbReference type="SUPFAM" id="SSF82679">
    <property type="entry name" value="N-utilization substance G protein NusG, N-terminal domain"/>
    <property type="match status" value="1"/>
</dbReference>
<dbReference type="PRINTS" id="PR00338">
    <property type="entry name" value="NUSGTNSCPFCT"/>
</dbReference>
<evidence type="ECO:0000256" key="3">
    <source>
        <dbReference type="ARBA" id="ARBA00023163"/>
    </source>
</evidence>
<gene>
    <name evidence="6" type="ORF">TSACC_23375</name>
</gene>
<dbReference type="AlphaFoldDB" id="A0A146GC37"/>
<keyword evidence="3 4" id="KW-0804">Transcription</keyword>
<dbReference type="InterPro" id="IPR043425">
    <property type="entry name" value="NusG-like"/>
</dbReference>
<dbReference type="GO" id="GO:0031564">
    <property type="term" value="P:transcription antitermination"/>
    <property type="evidence" value="ECO:0007669"/>
    <property type="project" value="UniProtKB-KW"/>
</dbReference>
<dbReference type="Pfam" id="PF02357">
    <property type="entry name" value="NusG"/>
    <property type="match status" value="1"/>
</dbReference>
<dbReference type="InterPro" id="IPR008991">
    <property type="entry name" value="Translation_prot_SH3-like_sf"/>
</dbReference>
<dbReference type="InterPro" id="IPR001062">
    <property type="entry name" value="Transcrpt_antiterm_NusG"/>
</dbReference>
<evidence type="ECO:0000313" key="6">
    <source>
        <dbReference type="EMBL" id="GAT34941.1"/>
    </source>
</evidence>
<dbReference type="InterPro" id="IPR006645">
    <property type="entry name" value="NGN-like_dom"/>
</dbReference>
<dbReference type="CDD" id="cd06091">
    <property type="entry name" value="KOW_NusG"/>
    <property type="match status" value="1"/>
</dbReference>
<dbReference type="CDD" id="cd09892">
    <property type="entry name" value="NGN_SP_RfaH"/>
    <property type="match status" value="1"/>
</dbReference>
<dbReference type="GO" id="GO:0032784">
    <property type="term" value="P:regulation of DNA-templated transcription elongation"/>
    <property type="evidence" value="ECO:0007669"/>
    <property type="project" value="InterPro"/>
</dbReference>
<dbReference type="PANTHER" id="PTHR30265:SF4">
    <property type="entry name" value="KOW MOTIF FAMILY PROTEIN, EXPRESSED"/>
    <property type="match status" value="1"/>
</dbReference>
<comment type="function">
    <text evidence="4">Participates in transcription elongation, termination and antitermination.</text>
</comment>
<feature type="domain" description="NusG-like N-terminal" evidence="5">
    <location>
        <begin position="4"/>
        <end position="103"/>
    </location>
</feature>
<comment type="caution">
    <text evidence="6">The sequence shown here is derived from an EMBL/GenBank/DDBJ whole genome shotgun (WGS) entry which is preliminary data.</text>
</comment>
<dbReference type="OrthoDB" id="9790639at2"/>
<dbReference type="SMART" id="SM00738">
    <property type="entry name" value="NGN"/>
    <property type="match status" value="1"/>
</dbReference>
<evidence type="ECO:0000256" key="2">
    <source>
        <dbReference type="ARBA" id="ARBA00023015"/>
    </source>
</evidence>
<proteinExistence type="inferred from homology"/>
<keyword evidence="7" id="KW-1185">Reference proteome</keyword>
<reference evidence="7" key="1">
    <citation type="journal article" date="2017" name="Genome Announc.">
        <title>Draft Genome Sequence of Terrimicrobium sacchariphilum NM-5T, a Facultative Anaerobic Soil Bacterium of the Class Spartobacteria.</title>
        <authorList>
            <person name="Qiu Y.L."/>
            <person name="Tourlousse D.M."/>
            <person name="Matsuura N."/>
            <person name="Ohashi A."/>
            <person name="Sekiguchi Y."/>
        </authorList>
    </citation>
    <scope>NUCLEOTIDE SEQUENCE [LARGE SCALE GENOMIC DNA]</scope>
    <source>
        <strain evidence="7">NM-5</strain>
    </source>
</reference>
<dbReference type="EMBL" id="BDCO01000002">
    <property type="protein sequence ID" value="GAT34941.1"/>
    <property type="molecule type" value="Genomic_DNA"/>
</dbReference>
<keyword evidence="1 4" id="KW-0889">Transcription antitermination</keyword>
<dbReference type="InParanoid" id="A0A146GC37"/>
<keyword evidence="4" id="KW-0806">Transcription termination</keyword>
<dbReference type="Proteomes" id="UP000076023">
    <property type="component" value="Unassembled WGS sequence"/>
</dbReference>
<evidence type="ECO:0000256" key="1">
    <source>
        <dbReference type="ARBA" id="ARBA00022814"/>
    </source>
</evidence>
<protein>
    <recommendedName>
        <fullName evidence="4">Transcription termination/antitermination protein NusG</fullName>
    </recommendedName>
</protein>
<dbReference type="GO" id="GO:0006353">
    <property type="term" value="P:DNA-templated transcription termination"/>
    <property type="evidence" value="ECO:0007669"/>
    <property type="project" value="UniProtKB-KW"/>
</dbReference>
<evidence type="ECO:0000313" key="7">
    <source>
        <dbReference type="Proteomes" id="UP000076023"/>
    </source>
</evidence>
<dbReference type="SUPFAM" id="SSF50104">
    <property type="entry name" value="Translation proteins SH3-like domain"/>
    <property type="match status" value="1"/>
</dbReference>
<name>A0A146GC37_TERSA</name>
<keyword evidence="2 4" id="KW-0805">Transcription regulation</keyword>
<dbReference type="PANTHER" id="PTHR30265">
    <property type="entry name" value="RHO-INTERACTING TRANSCRIPTION TERMINATION FACTOR NUSG"/>
    <property type="match status" value="1"/>
</dbReference>
<dbReference type="GO" id="GO:0006354">
    <property type="term" value="P:DNA-templated transcription elongation"/>
    <property type="evidence" value="ECO:0007669"/>
    <property type="project" value="InterPro"/>
</dbReference>
<dbReference type="Gene3D" id="3.30.70.940">
    <property type="entry name" value="NusG, N-terminal domain"/>
    <property type="match status" value="1"/>
</dbReference>